<evidence type="ECO:0000256" key="6">
    <source>
        <dbReference type="SAM" id="MobiDB-lite"/>
    </source>
</evidence>
<keyword evidence="7" id="KW-0472">Membrane</keyword>
<dbReference type="SUPFAM" id="SSF51679">
    <property type="entry name" value="Bacterial luciferase-like"/>
    <property type="match status" value="1"/>
</dbReference>
<comment type="caution">
    <text evidence="9">The sequence shown here is derived from an EMBL/GenBank/DDBJ whole genome shotgun (WGS) entry which is preliminary data.</text>
</comment>
<dbReference type="Pfam" id="PF00296">
    <property type="entry name" value="Bac_luciferase"/>
    <property type="match status" value="1"/>
</dbReference>
<protein>
    <submittedName>
        <fullName evidence="9">Unnamed protein product</fullName>
    </submittedName>
</protein>
<comment type="similarity">
    <text evidence="5">Belongs to the NtaA/SnaA/DszA monooxygenase family.</text>
</comment>
<dbReference type="EMBL" id="BSYA01000082">
    <property type="protein sequence ID" value="GMG31283.1"/>
    <property type="molecule type" value="Genomic_DNA"/>
</dbReference>
<dbReference type="Proteomes" id="UP001165205">
    <property type="component" value="Unassembled WGS sequence"/>
</dbReference>
<dbReference type="CDD" id="cd01095">
    <property type="entry name" value="Nitrilotriacetate_monoxgenase"/>
    <property type="match status" value="1"/>
</dbReference>
<accession>A0AAN5BY11</accession>
<gene>
    <name evidence="9" type="ORF">Aory04_000719800</name>
</gene>
<organism evidence="9 10">
    <name type="scientific">Aspergillus oryzae</name>
    <name type="common">Yellow koji mold</name>
    <dbReference type="NCBI Taxonomy" id="5062"/>
    <lineage>
        <taxon>Eukaryota</taxon>
        <taxon>Fungi</taxon>
        <taxon>Dikarya</taxon>
        <taxon>Ascomycota</taxon>
        <taxon>Pezizomycotina</taxon>
        <taxon>Eurotiomycetes</taxon>
        <taxon>Eurotiomycetidae</taxon>
        <taxon>Eurotiales</taxon>
        <taxon>Aspergillaceae</taxon>
        <taxon>Aspergillus</taxon>
        <taxon>Aspergillus subgen. Circumdati</taxon>
    </lineage>
</organism>
<keyword evidence="2" id="KW-0288">FMN</keyword>
<name>A0AAN5BY11_ASPOZ</name>
<dbReference type="PANTHER" id="PTHR30011:SF16">
    <property type="entry name" value="C2H2 FINGER DOMAIN TRANSCRIPTION FACTOR (EUROFUNG)-RELATED"/>
    <property type="match status" value="1"/>
</dbReference>
<evidence type="ECO:0000256" key="5">
    <source>
        <dbReference type="ARBA" id="ARBA00033748"/>
    </source>
</evidence>
<dbReference type="AlphaFoldDB" id="A0AAN5BY11"/>
<dbReference type="NCBIfam" id="TIGR03860">
    <property type="entry name" value="FMN_nitrolo"/>
    <property type="match status" value="1"/>
</dbReference>
<dbReference type="GO" id="GO:0004497">
    <property type="term" value="F:monooxygenase activity"/>
    <property type="evidence" value="ECO:0007669"/>
    <property type="project" value="UniProtKB-KW"/>
</dbReference>
<sequence length="635" mass="70296">MPEKTLHLTAFMRPVSLHTGAWRYPGAYPDANFNLTHLKSFIKKLEDAKFDAFFMADHLAVLNMPVEALKRSHTVTSFEPFTLLSALSVVTEKIGLAATASTTYDEPYHIARRFASLDHLSSGRAAWNIVTTGNPESAKNFGLDAHVEHADRYKRAREFYDVVTGLWDSFADDAFIRDQETGIYFDPEKLHVLDHKGDDLKVRGPLNIARPVQGWPVIVQAGQSEPGKQLAAETAEAVFCSPRDLESAKALYADIKGRAVAAGRDRNHLKILPAAFIVVGDSVEEARAKRLKLDSLVHYDSAIASLSIALGTDASGFDPDGPLPTDIPETNASKTGRAGVLKLAEDEKLTVRQLAQRYGGYSGLAFVGTPESIAEEMSVWLDEEGADGFTVVFPFLPQGLDDVVQRLLITIIITFFFGLTLRRLYNAAMEKRASEASKKRPLPSPGAELLDSNKRNEENDSEIFTMDSFSTDLMLRARYVAAKQASFDEPFELSEGDSTLTHAIRARVGAPLSDDAVADILKKVKPDCHKAQAWVKAQELSKVAMEQIRANSENRDGLRKKLVRQSHGRARQAEAQFDAPRYQATAPAPNLQAPDDRTVEEELEDARVVYNRVSLAHDRLLKTIADMEEFRKTLS</sequence>
<evidence type="ECO:0000313" key="10">
    <source>
        <dbReference type="Proteomes" id="UP001165205"/>
    </source>
</evidence>
<reference evidence="9" key="1">
    <citation type="submission" date="2023-04" db="EMBL/GenBank/DDBJ databases">
        <title>Aspergillus oryzae NBRC 4228.</title>
        <authorList>
            <person name="Ichikawa N."/>
            <person name="Sato H."/>
            <person name="Tonouchi N."/>
        </authorList>
    </citation>
    <scope>NUCLEOTIDE SEQUENCE</scope>
    <source>
        <strain evidence="9">NBRC 4228</strain>
    </source>
</reference>
<dbReference type="PANTHER" id="PTHR30011">
    <property type="entry name" value="ALKANESULFONATE MONOOXYGENASE-RELATED"/>
    <property type="match status" value="1"/>
</dbReference>
<dbReference type="GO" id="GO:0016705">
    <property type="term" value="F:oxidoreductase activity, acting on paired donors, with incorporation or reduction of molecular oxygen"/>
    <property type="evidence" value="ECO:0007669"/>
    <property type="project" value="InterPro"/>
</dbReference>
<evidence type="ECO:0000256" key="4">
    <source>
        <dbReference type="ARBA" id="ARBA00023033"/>
    </source>
</evidence>
<keyword evidence="7" id="KW-0812">Transmembrane</keyword>
<evidence type="ECO:0000256" key="1">
    <source>
        <dbReference type="ARBA" id="ARBA00022630"/>
    </source>
</evidence>
<proteinExistence type="inferred from homology"/>
<keyword evidence="1" id="KW-0285">Flavoprotein</keyword>
<keyword evidence="7" id="KW-1133">Transmembrane helix</keyword>
<evidence type="ECO:0000256" key="2">
    <source>
        <dbReference type="ARBA" id="ARBA00022643"/>
    </source>
</evidence>
<dbReference type="Gene3D" id="3.20.20.30">
    <property type="entry name" value="Luciferase-like domain"/>
    <property type="match status" value="1"/>
</dbReference>
<keyword evidence="3" id="KW-0560">Oxidoreductase</keyword>
<dbReference type="InterPro" id="IPR016215">
    <property type="entry name" value="NTA_MOA"/>
</dbReference>
<evidence type="ECO:0000313" key="9">
    <source>
        <dbReference type="EMBL" id="GMG31283.1"/>
    </source>
</evidence>
<feature type="transmembrane region" description="Helical" evidence="7">
    <location>
        <begin position="407"/>
        <end position="425"/>
    </location>
</feature>
<dbReference type="InterPro" id="IPR011251">
    <property type="entry name" value="Luciferase-like_dom"/>
</dbReference>
<dbReference type="InterPro" id="IPR036661">
    <property type="entry name" value="Luciferase-like_sf"/>
</dbReference>
<keyword evidence="4" id="KW-0503">Monooxygenase</keyword>
<evidence type="ECO:0000256" key="7">
    <source>
        <dbReference type="SAM" id="Phobius"/>
    </source>
</evidence>
<feature type="region of interest" description="Disordered" evidence="6">
    <location>
        <begin position="435"/>
        <end position="455"/>
    </location>
</feature>
<dbReference type="InterPro" id="IPR051260">
    <property type="entry name" value="Diverse_substr_monoxygenases"/>
</dbReference>
<evidence type="ECO:0000256" key="3">
    <source>
        <dbReference type="ARBA" id="ARBA00023002"/>
    </source>
</evidence>
<evidence type="ECO:0000259" key="8">
    <source>
        <dbReference type="Pfam" id="PF00296"/>
    </source>
</evidence>
<feature type="domain" description="Luciferase-like" evidence="8">
    <location>
        <begin position="27"/>
        <end position="384"/>
    </location>
</feature>